<dbReference type="InterPro" id="IPR001057">
    <property type="entry name" value="Glu/AcGlu_kinase"/>
</dbReference>
<evidence type="ECO:0000256" key="5">
    <source>
        <dbReference type="ARBA" id="ARBA00022679"/>
    </source>
</evidence>
<dbReference type="GO" id="GO:0003991">
    <property type="term" value="F:acetylglutamate kinase activity"/>
    <property type="evidence" value="ECO:0007669"/>
    <property type="project" value="UniProtKB-EC"/>
</dbReference>
<reference evidence="12" key="1">
    <citation type="submission" date="2020-10" db="EMBL/GenBank/DDBJ databases">
        <title>Unveiling of a novel bifunctional photoreceptor, Dualchrome1, isolated from a cosmopolitan green alga.</title>
        <authorList>
            <person name="Suzuki S."/>
            <person name="Kawachi M."/>
        </authorList>
    </citation>
    <scope>NUCLEOTIDE SEQUENCE</scope>
    <source>
        <strain evidence="12">NIES 2893</strain>
    </source>
</reference>
<evidence type="ECO:0000256" key="2">
    <source>
        <dbReference type="ARBA" id="ARBA00013065"/>
    </source>
</evidence>
<keyword evidence="4" id="KW-0028">Amino-acid biosynthesis</keyword>
<dbReference type="InterPro" id="IPR001048">
    <property type="entry name" value="Asp/Glu/Uridylate_kinase"/>
</dbReference>
<evidence type="ECO:0000256" key="1">
    <source>
        <dbReference type="ARBA" id="ARBA00004828"/>
    </source>
</evidence>
<evidence type="ECO:0000256" key="7">
    <source>
        <dbReference type="ARBA" id="ARBA00022777"/>
    </source>
</evidence>
<evidence type="ECO:0000256" key="3">
    <source>
        <dbReference type="ARBA" id="ARBA00022571"/>
    </source>
</evidence>
<comment type="pathway">
    <text evidence="1">Amino-acid biosynthesis; L-arginine biosynthesis; N(2)-acetyl-L-ornithine from L-glutamate: step 2/4.</text>
</comment>
<feature type="domain" description="Aspartate/glutamate/uridylate kinase" evidence="10">
    <location>
        <begin position="112"/>
        <end position="350"/>
    </location>
</feature>
<dbReference type="EMBL" id="HBDW01001865">
    <property type="protein sequence ID" value="CAD8217835.1"/>
    <property type="molecule type" value="Transcribed_RNA"/>
</dbReference>
<dbReference type="PANTHER" id="PTHR23342">
    <property type="entry name" value="N-ACETYLGLUTAMATE SYNTHASE"/>
    <property type="match status" value="1"/>
</dbReference>
<dbReference type="PRINTS" id="PR00474">
    <property type="entry name" value="GLU5KINASE"/>
</dbReference>
<accession>A0A7R9SX65</accession>
<dbReference type="NCBIfam" id="TIGR00761">
    <property type="entry name" value="argB"/>
    <property type="match status" value="1"/>
</dbReference>
<dbReference type="InterPro" id="IPR037528">
    <property type="entry name" value="ArgB"/>
</dbReference>
<dbReference type="Gene3D" id="3.40.1160.10">
    <property type="entry name" value="Acetylglutamate kinase-like"/>
    <property type="match status" value="1"/>
</dbReference>
<sequence>MLVSRSGSLARASARASSHVSRASSRGASSCASFLVKPLNVRSSRPSAAAQGSPSVDAQEDVLEVECDSDDAEEMCLGDVPLGPSIVGGVPVETRTQVLSEALPYLQKFRKKTIVVKYGGAAMKDPKLQDGVIRDVALLATVGVQVVLVHGGGPEINSWLDKLQIPVQFHNGLRVTDDATMDVVEMVLTGRVNKNLVSLVCQNGGSAVGISGKDSKLLVARRHSDTALGRVGEVSSVRAELLSDLVNAGHIPVVATVATCEQDGGALNINGDTAAGAIASALKAEKLILMTDVPGVMQDKDDVSTLYRELDVEQANILERDGIIAGGMIPKVQCCKDSLAAGVAASHIIDGRQPHSLLQELLTAEGVGTMITP</sequence>
<proteinExistence type="inferred from homology"/>
<dbReference type="Pfam" id="PF00696">
    <property type="entry name" value="AA_kinase"/>
    <property type="match status" value="1"/>
</dbReference>
<keyword evidence="6" id="KW-0547">Nucleotide-binding</keyword>
<dbReference type="EC" id="2.7.2.8" evidence="2"/>
<dbReference type="GO" id="GO:0006526">
    <property type="term" value="P:L-arginine biosynthetic process"/>
    <property type="evidence" value="ECO:0007669"/>
    <property type="project" value="UniProtKB-KW"/>
</dbReference>
<evidence type="ECO:0000313" key="12">
    <source>
        <dbReference type="EMBL" id="GHP07476.1"/>
    </source>
</evidence>
<dbReference type="InterPro" id="IPR004662">
    <property type="entry name" value="AcgluKinase_fam"/>
</dbReference>
<dbReference type="Proteomes" id="UP000660262">
    <property type="component" value="Unassembled WGS sequence"/>
</dbReference>
<dbReference type="EMBL" id="BNJQ01000017">
    <property type="protein sequence ID" value="GHP07476.1"/>
    <property type="molecule type" value="Genomic_DNA"/>
</dbReference>
<evidence type="ECO:0000256" key="8">
    <source>
        <dbReference type="ARBA" id="ARBA00022840"/>
    </source>
</evidence>
<protein>
    <recommendedName>
        <fullName evidence="2">acetylglutamate kinase</fullName>
        <ecNumber evidence="2">2.7.2.8</ecNumber>
    </recommendedName>
</protein>
<keyword evidence="3" id="KW-0055">Arginine biosynthesis</keyword>
<evidence type="ECO:0000313" key="11">
    <source>
        <dbReference type="EMBL" id="CAD8217835.1"/>
    </source>
</evidence>
<gene>
    <name evidence="11" type="ORF">PPRO1472_LOCUS1277</name>
    <name evidence="12" type="ORF">PPROV_000621800</name>
</gene>
<evidence type="ECO:0000256" key="4">
    <source>
        <dbReference type="ARBA" id="ARBA00022605"/>
    </source>
</evidence>
<evidence type="ECO:0000313" key="13">
    <source>
        <dbReference type="Proteomes" id="UP000660262"/>
    </source>
</evidence>
<keyword evidence="8" id="KW-0067">ATP-binding</keyword>
<keyword evidence="5" id="KW-0808">Transferase</keyword>
<dbReference type="InterPro" id="IPR036393">
    <property type="entry name" value="AceGlu_kinase-like_sf"/>
</dbReference>
<dbReference type="PANTHER" id="PTHR23342:SF0">
    <property type="entry name" value="N-ACETYLGLUTAMATE SYNTHASE, MITOCHONDRIAL"/>
    <property type="match status" value="1"/>
</dbReference>
<dbReference type="InterPro" id="IPR041727">
    <property type="entry name" value="NAGK-C"/>
</dbReference>
<name>A0A7R9SX65_9CHLO</name>
<dbReference type="OrthoDB" id="438291at2759"/>
<evidence type="ECO:0000256" key="9">
    <source>
        <dbReference type="SAM" id="MobiDB-lite"/>
    </source>
</evidence>
<evidence type="ECO:0000256" key="6">
    <source>
        <dbReference type="ARBA" id="ARBA00022741"/>
    </source>
</evidence>
<dbReference type="SUPFAM" id="SSF53633">
    <property type="entry name" value="Carbamate kinase-like"/>
    <property type="match status" value="1"/>
</dbReference>
<dbReference type="HAMAP" id="MF_00082">
    <property type="entry name" value="ArgB"/>
    <property type="match status" value="1"/>
</dbReference>
<reference evidence="11" key="2">
    <citation type="submission" date="2021-01" db="EMBL/GenBank/DDBJ databases">
        <authorList>
            <person name="Corre E."/>
            <person name="Pelletier E."/>
            <person name="Niang G."/>
            <person name="Scheremetjew M."/>
            <person name="Finn R."/>
            <person name="Kale V."/>
            <person name="Holt S."/>
            <person name="Cochrane G."/>
            <person name="Meng A."/>
            <person name="Brown T."/>
            <person name="Cohen L."/>
        </authorList>
    </citation>
    <scope>NUCLEOTIDE SEQUENCE</scope>
    <source>
        <strain evidence="11">RCC251</strain>
    </source>
</reference>
<keyword evidence="7" id="KW-0418">Kinase</keyword>
<organism evidence="11">
    <name type="scientific">Pycnococcus provasolii</name>
    <dbReference type="NCBI Taxonomy" id="41880"/>
    <lineage>
        <taxon>Eukaryota</taxon>
        <taxon>Viridiplantae</taxon>
        <taxon>Chlorophyta</taxon>
        <taxon>Pseudoscourfieldiophyceae</taxon>
        <taxon>Pseudoscourfieldiales</taxon>
        <taxon>Pycnococcaceae</taxon>
        <taxon>Pycnococcus</taxon>
    </lineage>
</organism>
<keyword evidence="13" id="KW-1185">Reference proteome</keyword>
<dbReference type="FunFam" id="3.40.1160.10:FF:000004">
    <property type="entry name" value="Acetylglutamate kinase"/>
    <property type="match status" value="1"/>
</dbReference>
<dbReference type="GO" id="GO:0005524">
    <property type="term" value="F:ATP binding"/>
    <property type="evidence" value="ECO:0007669"/>
    <property type="project" value="UniProtKB-KW"/>
</dbReference>
<dbReference type="CDD" id="cd04250">
    <property type="entry name" value="AAK_NAGK-C"/>
    <property type="match status" value="1"/>
</dbReference>
<evidence type="ECO:0000259" key="10">
    <source>
        <dbReference type="Pfam" id="PF00696"/>
    </source>
</evidence>
<feature type="region of interest" description="Disordered" evidence="9">
    <location>
        <begin position="1"/>
        <end position="27"/>
    </location>
</feature>
<dbReference type="AlphaFoldDB" id="A0A7R9SX65"/>
<dbReference type="GO" id="GO:0009534">
    <property type="term" value="C:chloroplast thylakoid"/>
    <property type="evidence" value="ECO:0007669"/>
    <property type="project" value="TreeGrafter"/>
</dbReference>